<sequence>MKPGFTLSLSIGGIELLHDSAEGRESLGSVAPDAPDLIDALARLRERACGISPGGIATRVLIPNSQIRYMALDSGPLDDDARQQFARKALDGATPYAVEELVIDTASRDGVTHIAAVARETLEEARIFADQHGFNPRDYLAIPDPDDYPGEVVFDLNAAPAPVDGTGTGRDDASHRDEHDTDEVAQFVSRRTPQHRFAPEEPPATDGPRLTLTAGPDGPAPHDPPAHAGGTEPPPDPDPETTPAPAIRSEPEPQTEPRPEPADETAWDHSQDIDTVAPEPVAPPPAPKVVAAPPLPVTPPEDETERMTLFGERAEQRIGGKPRYLGIALTVLLLIFLVAVAAWAAVSPSSPLSGLFNAAPDETELAAEPDPPTAGSGGVTPDQIAAMPAPEILEQEPFDVAASLPETLETDAQQPDIAELDTATLEAAGIHAVTPAAPSAPQGPDEDIYVVSIDPADLSQDAVALAAQPAENADTAPDAAGTPAIPGLVVEFDDRGLVTPTADGTLTPDGVTVYLGKPPVVPPSAPQRAPGDETDDAEPPKTEEELRQERLAGLRPRNRPSNLAELNERGRLGGHSVEELAGLRPRARPITEKQVVEEKDETPTAQAVVASLRPDARPRNFEALVRRASPSVSASAASPASTAAAKPAQNSGASGASSPPSGGRDGDNVATFAPRTVKPSAPSPASVARQATLNNAINLKRVNLIGVYGTPSKRRALIRLPSGRYSKVKVGDRIDGGKVVAIGNSELRYQKGNRTLTLKMPRS</sequence>
<feature type="compositionally biased region" description="Pro residues" evidence="1">
    <location>
        <begin position="232"/>
        <end position="242"/>
    </location>
</feature>
<name>A0A2S0ML48_9RHOB</name>
<evidence type="ECO:0000256" key="2">
    <source>
        <dbReference type="SAM" id="Phobius"/>
    </source>
</evidence>
<dbReference type="KEGG" id="thas:C6Y53_00940"/>
<keyword evidence="2" id="KW-0472">Membrane</keyword>
<proteinExistence type="predicted"/>
<feature type="region of interest" description="Disordered" evidence="1">
    <location>
        <begin position="515"/>
        <end position="686"/>
    </location>
</feature>
<gene>
    <name evidence="3" type="ORF">C6Y53_00940</name>
</gene>
<reference evidence="4" key="1">
    <citation type="submission" date="2018-03" db="EMBL/GenBank/DDBJ databases">
        <title>Genomic analysis of the strain SH-1 isolated from shrimp intestine.</title>
        <authorList>
            <person name="Kim Y.-S."/>
            <person name="Kim S.-E."/>
            <person name="Kim K.-H."/>
        </authorList>
    </citation>
    <scope>NUCLEOTIDE SEQUENCE [LARGE SCALE GENOMIC DNA]</scope>
    <source>
        <strain evidence="4">SH-1</strain>
    </source>
</reference>
<dbReference type="Proteomes" id="UP000237655">
    <property type="component" value="Chromosome"/>
</dbReference>
<feature type="compositionally biased region" description="Basic and acidic residues" evidence="1">
    <location>
        <begin position="538"/>
        <end position="552"/>
    </location>
</feature>
<dbReference type="AlphaFoldDB" id="A0A2S0ML48"/>
<accession>A0A2S0ML48</accession>
<feature type="compositionally biased region" description="Basic and acidic residues" evidence="1">
    <location>
        <begin position="169"/>
        <end position="179"/>
    </location>
</feature>
<keyword evidence="4" id="KW-1185">Reference proteome</keyword>
<feature type="compositionally biased region" description="Low complexity" evidence="1">
    <location>
        <begin position="628"/>
        <end position="662"/>
    </location>
</feature>
<keyword evidence="2" id="KW-1133">Transmembrane helix</keyword>
<evidence type="ECO:0000313" key="3">
    <source>
        <dbReference type="EMBL" id="AVO36413.1"/>
    </source>
</evidence>
<keyword evidence="2" id="KW-0812">Transmembrane</keyword>
<dbReference type="EMBL" id="CP027665">
    <property type="protein sequence ID" value="AVO36413.1"/>
    <property type="molecule type" value="Genomic_DNA"/>
</dbReference>
<organism evidence="3 4">
    <name type="scientific">Pukyongiella litopenaei</name>
    <dbReference type="NCBI Taxonomy" id="2605946"/>
    <lineage>
        <taxon>Bacteria</taxon>
        <taxon>Pseudomonadati</taxon>
        <taxon>Pseudomonadota</taxon>
        <taxon>Alphaproteobacteria</taxon>
        <taxon>Rhodobacterales</taxon>
        <taxon>Paracoccaceae</taxon>
        <taxon>Pukyongiella</taxon>
    </lineage>
</organism>
<evidence type="ECO:0000313" key="4">
    <source>
        <dbReference type="Proteomes" id="UP000237655"/>
    </source>
</evidence>
<evidence type="ECO:0008006" key="5">
    <source>
        <dbReference type="Google" id="ProtNLM"/>
    </source>
</evidence>
<feature type="region of interest" description="Disordered" evidence="1">
    <location>
        <begin position="158"/>
        <end position="302"/>
    </location>
</feature>
<feature type="region of interest" description="Disordered" evidence="1">
    <location>
        <begin position="363"/>
        <end position="383"/>
    </location>
</feature>
<protein>
    <recommendedName>
        <fullName evidence="5">Type IV pilus biogenesis protein PilP</fullName>
    </recommendedName>
</protein>
<feature type="transmembrane region" description="Helical" evidence="2">
    <location>
        <begin position="324"/>
        <end position="346"/>
    </location>
</feature>
<feature type="compositionally biased region" description="Basic and acidic residues" evidence="1">
    <location>
        <begin position="249"/>
        <end position="272"/>
    </location>
</feature>
<evidence type="ECO:0000256" key="1">
    <source>
        <dbReference type="SAM" id="MobiDB-lite"/>
    </source>
</evidence>
<feature type="compositionally biased region" description="Pro residues" evidence="1">
    <location>
        <begin position="280"/>
        <end position="299"/>
    </location>
</feature>
<dbReference type="RefSeq" id="WP_106470728.1">
    <property type="nucleotide sequence ID" value="NZ_CP027665.1"/>
</dbReference>